<reference evidence="7" key="2">
    <citation type="submission" date="2006-05" db="EMBL/GenBank/DDBJ databases">
        <title>Sequencing of the draft genome and assembly of Desulfuromonas acetoxidans DSM 684.</title>
        <authorList>
            <consortium name="US DOE Joint Genome Institute (JGI-PGF)"/>
            <person name="Copeland A."/>
            <person name="Lucas S."/>
            <person name="Lapidus A."/>
            <person name="Barry K."/>
            <person name="Detter J.C."/>
            <person name="Glavina del Rio T."/>
            <person name="Hammon N."/>
            <person name="Israni S."/>
            <person name="Dalin E."/>
            <person name="Tice H."/>
            <person name="Bruce D."/>
            <person name="Pitluck S."/>
            <person name="Richardson P."/>
        </authorList>
    </citation>
    <scope>NUCLEOTIDE SEQUENCE [LARGE SCALE GENOMIC DNA]</scope>
    <source>
        <strain evidence="7">DSM 684</strain>
    </source>
</reference>
<feature type="transmembrane region" description="Helical" evidence="5">
    <location>
        <begin position="114"/>
        <end position="135"/>
    </location>
</feature>
<dbReference type="Proteomes" id="UP000005695">
    <property type="component" value="Unassembled WGS sequence"/>
</dbReference>
<evidence type="ECO:0000256" key="2">
    <source>
        <dbReference type="ARBA" id="ARBA00022692"/>
    </source>
</evidence>
<dbReference type="PANTHER" id="PTHR37422">
    <property type="entry name" value="TEICHURONIC ACID BIOSYNTHESIS PROTEIN TUAE"/>
    <property type="match status" value="1"/>
</dbReference>
<name>Q1K149_DESA6</name>
<dbReference type="Pfam" id="PF04932">
    <property type="entry name" value="Wzy_C"/>
    <property type="match status" value="1"/>
</dbReference>
<feature type="transmembrane region" description="Helical" evidence="5">
    <location>
        <begin position="205"/>
        <end position="223"/>
    </location>
</feature>
<dbReference type="InterPro" id="IPR007016">
    <property type="entry name" value="O-antigen_ligase-rel_domated"/>
</dbReference>
<dbReference type="PANTHER" id="PTHR37422:SF13">
    <property type="entry name" value="LIPOPOLYSACCHARIDE BIOSYNTHESIS PROTEIN PA4999-RELATED"/>
    <property type="match status" value="1"/>
</dbReference>
<proteinExistence type="predicted"/>
<evidence type="ECO:0000256" key="1">
    <source>
        <dbReference type="ARBA" id="ARBA00004141"/>
    </source>
</evidence>
<feature type="transmembrane region" description="Helical" evidence="5">
    <location>
        <begin position="155"/>
        <end position="176"/>
    </location>
</feature>
<feature type="transmembrane region" description="Helical" evidence="5">
    <location>
        <begin position="183"/>
        <end position="199"/>
    </location>
</feature>
<keyword evidence="4 5" id="KW-0472">Membrane</keyword>
<feature type="domain" description="O-antigen ligase-related" evidence="6">
    <location>
        <begin position="192"/>
        <end position="326"/>
    </location>
</feature>
<evidence type="ECO:0000313" key="8">
    <source>
        <dbReference type="Proteomes" id="UP000005695"/>
    </source>
</evidence>
<sequence>MTLTKRMSLLLVLSGLWIAFFPAKGVVFQGCLYLLPLLVMACGDTRQLLWQHARQITVLSLCFALPLLLSELRAVVLRGCPFSDGAFEAFWRLAFFPLILLTVCRYCHCTSRQILLALTGVGVFYGLAGLSGVFFDDVPMIRSFGARAAGFISNPNPFGFLMAITSLVAVFLVMTAYRHTERILGVVGAGVGLSGLLVSGSRSALLGTLVAFVAMAILSWRYLRTSSLSVKSIVSGGVIAMLLVAILAALPNFSWDLLNHRIAHAVQGDIRLTIWSQYLERFIEHPFLGVPISCSQKIHIRGHGFGPHNMYLSVLVQSGIVGVAALFTGLVWLIHKASLICLERIVVVPMALALCLYCFFNSSFFGNEITQGVFALIVVLSFQPLHELRR</sequence>
<dbReference type="InterPro" id="IPR051533">
    <property type="entry name" value="WaaL-like"/>
</dbReference>
<feature type="transmembrane region" description="Helical" evidence="5">
    <location>
        <begin position="310"/>
        <end position="333"/>
    </location>
</feature>
<protein>
    <submittedName>
        <fullName evidence="7">O-antigen polymerase</fullName>
    </submittedName>
</protein>
<dbReference type="EMBL" id="AAEW02000006">
    <property type="protein sequence ID" value="EAT16159.1"/>
    <property type="molecule type" value="Genomic_DNA"/>
</dbReference>
<evidence type="ECO:0000313" key="7">
    <source>
        <dbReference type="EMBL" id="EAT16159.1"/>
    </source>
</evidence>
<organism evidence="7 8">
    <name type="scientific">Desulfuromonas acetoxidans (strain DSM 684 / 11070)</name>
    <dbReference type="NCBI Taxonomy" id="281689"/>
    <lineage>
        <taxon>Bacteria</taxon>
        <taxon>Pseudomonadati</taxon>
        <taxon>Thermodesulfobacteriota</taxon>
        <taxon>Desulfuromonadia</taxon>
        <taxon>Desulfuromonadales</taxon>
        <taxon>Desulfuromonadaceae</taxon>
        <taxon>Desulfuromonas</taxon>
    </lineage>
</organism>
<keyword evidence="8" id="KW-1185">Reference proteome</keyword>
<evidence type="ECO:0000256" key="5">
    <source>
        <dbReference type="SAM" id="Phobius"/>
    </source>
</evidence>
<reference evidence="7" key="1">
    <citation type="submission" date="2006-05" db="EMBL/GenBank/DDBJ databases">
        <title>Annotation of the draft genome assembly of Desulfuromonas acetoxidans DSM 684.</title>
        <authorList>
            <consortium name="US DOE Joint Genome Institute (JGI-ORNL)"/>
            <person name="Larimer F."/>
            <person name="Land M."/>
            <person name="Hauser L."/>
        </authorList>
    </citation>
    <scope>NUCLEOTIDE SEQUENCE [LARGE SCALE GENOMIC DNA]</scope>
    <source>
        <strain evidence="7">DSM 684</strain>
    </source>
</reference>
<feature type="transmembrane region" description="Helical" evidence="5">
    <location>
        <begin position="89"/>
        <end position="107"/>
    </location>
</feature>
<dbReference type="OrthoDB" id="5150405at2"/>
<evidence type="ECO:0000256" key="3">
    <source>
        <dbReference type="ARBA" id="ARBA00022989"/>
    </source>
</evidence>
<feature type="transmembrane region" description="Helical" evidence="5">
    <location>
        <begin position="230"/>
        <end position="250"/>
    </location>
</feature>
<feature type="transmembrane region" description="Helical" evidence="5">
    <location>
        <begin position="345"/>
        <end position="363"/>
    </location>
</feature>
<keyword evidence="3 5" id="KW-1133">Transmembrane helix</keyword>
<evidence type="ECO:0000256" key="4">
    <source>
        <dbReference type="ARBA" id="ARBA00023136"/>
    </source>
</evidence>
<accession>Q1K149</accession>
<dbReference type="GO" id="GO:0016020">
    <property type="term" value="C:membrane"/>
    <property type="evidence" value="ECO:0007669"/>
    <property type="project" value="UniProtKB-SubCell"/>
</dbReference>
<comment type="caution">
    <text evidence="7">The sequence shown here is derived from an EMBL/GenBank/DDBJ whole genome shotgun (WGS) entry which is preliminary data.</text>
</comment>
<gene>
    <name evidence="7" type="ORF">Dace_1623</name>
</gene>
<comment type="subcellular location">
    <subcellularLocation>
        <location evidence="1">Membrane</location>
        <topology evidence="1">Multi-pass membrane protein</topology>
    </subcellularLocation>
</comment>
<dbReference type="RefSeq" id="WP_005999331.1">
    <property type="nucleotide sequence ID" value="NZ_AAEW02000006.1"/>
</dbReference>
<evidence type="ECO:0000259" key="6">
    <source>
        <dbReference type="Pfam" id="PF04932"/>
    </source>
</evidence>
<dbReference type="AlphaFoldDB" id="Q1K149"/>
<keyword evidence="2 5" id="KW-0812">Transmembrane</keyword>